<organism evidence="1 2">
    <name type="scientific">Levilactobacillus koreensis</name>
    <dbReference type="NCBI Taxonomy" id="637971"/>
    <lineage>
        <taxon>Bacteria</taxon>
        <taxon>Bacillati</taxon>
        <taxon>Bacillota</taxon>
        <taxon>Bacilli</taxon>
        <taxon>Lactobacillales</taxon>
        <taxon>Lactobacillaceae</taxon>
        <taxon>Levilactobacillus</taxon>
    </lineage>
</organism>
<evidence type="ECO:0000313" key="1">
    <source>
        <dbReference type="EMBL" id="AKP64195.1"/>
    </source>
</evidence>
<keyword evidence="1" id="KW-0240">DNA-directed RNA polymerase</keyword>
<protein>
    <submittedName>
        <fullName evidence="1">DNA-directed RNA polymerase subunit sigma-24</fullName>
    </submittedName>
</protein>
<evidence type="ECO:0000313" key="2">
    <source>
        <dbReference type="Proteomes" id="UP000036000"/>
    </source>
</evidence>
<dbReference type="GO" id="GO:0000428">
    <property type="term" value="C:DNA-directed RNA polymerase complex"/>
    <property type="evidence" value="ECO:0007669"/>
    <property type="project" value="UniProtKB-KW"/>
</dbReference>
<accession>A0AAC8UW21</accession>
<reference evidence="1 2" key="1">
    <citation type="submission" date="2015-07" db="EMBL/GenBank/DDBJ databases">
        <title>Lactobacillus korensis/26-25/ whole genome sequencing.</title>
        <authorList>
            <person name="Kim M.K."/>
            <person name="Im W.-T."/>
            <person name="Srinivasan S."/>
            <person name="Lee J.-J."/>
        </authorList>
    </citation>
    <scope>NUCLEOTIDE SEQUENCE [LARGE SCALE GENOMIC DNA]</scope>
    <source>
        <strain evidence="1 2">26-25</strain>
    </source>
</reference>
<dbReference type="InterPro" id="IPR010921">
    <property type="entry name" value="Trp_repressor/repl_initiator"/>
</dbReference>
<proteinExistence type="predicted"/>
<keyword evidence="1" id="KW-0804">Transcription</keyword>
<dbReference type="Pfam" id="PF13384">
    <property type="entry name" value="HTH_23"/>
    <property type="match status" value="1"/>
</dbReference>
<dbReference type="SUPFAM" id="SSF48295">
    <property type="entry name" value="TrpR-like"/>
    <property type="match status" value="1"/>
</dbReference>
<name>A0AAC8UW21_9LACO</name>
<dbReference type="EMBL" id="CP012033">
    <property type="protein sequence ID" value="AKP64195.1"/>
    <property type="molecule type" value="Genomic_DNA"/>
</dbReference>
<dbReference type="GO" id="GO:0043565">
    <property type="term" value="F:sequence-specific DNA binding"/>
    <property type="evidence" value="ECO:0007669"/>
    <property type="project" value="InterPro"/>
</dbReference>
<dbReference type="Proteomes" id="UP000036000">
    <property type="component" value="Chromosome"/>
</dbReference>
<dbReference type="AlphaFoldDB" id="A0AAC8UW21"/>
<dbReference type="RefSeq" id="WP_048733036.1">
    <property type="nucleotide sequence ID" value="NZ_CP012033.1"/>
</dbReference>
<dbReference type="KEGG" id="lko:ABN16_03745"/>
<sequence>MTIDNAAAYQFLFTGDHETILYAVLKKLNLKPGHPDYEDYFQEARVLFPDIYHAFPEDPEEKPHQFLAYAQQKLYWTLMDQRRRDFRESSHQENGDGDTLLSGLPGDDDVLAAIGLADYRKYLLKLIGASGKTGEWHFLVGTLVDQLTVDEIAVKHQVSRNTVYRWRRLLTQRLIHHLTSDHDIF</sequence>
<keyword evidence="2" id="KW-1185">Reference proteome</keyword>
<gene>
    <name evidence="1" type="ORF">ABN16_03745</name>
</gene>